<keyword evidence="2" id="KW-1185">Reference proteome</keyword>
<name>A0A497XE72_9PROT</name>
<protein>
    <submittedName>
        <fullName evidence="1">Uncharacterized protein</fullName>
    </submittedName>
</protein>
<reference evidence="1 2" key="1">
    <citation type="submission" date="2018-10" db="EMBL/GenBank/DDBJ databases">
        <title>Genomic Encyclopedia of Type Strains, Phase IV (KMG-IV): sequencing the most valuable type-strain genomes for metagenomic binning, comparative biology and taxonomic classification.</title>
        <authorList>
            <person name="Goeker M."/>
        </authorList>
    </citation>
    <scope>NUCLEOTIDE SEQUENCE [LARGE SCALE GENOMIC DNA]</scope>
    <source>
        <strain evidence="1 2">DSM 26916</strain>
    </source>
</reference>
<dbReference type="RefSeq" id="WP_121241979.1">
    <property type="nucleotide sequence ID" value="NZ_BHVV01000008.1"/>
</dbReference>
<evidence type="ECO:0000313" key="1">
    <source>
        <dbReference type="EMBL" id="RLJ65263.1"/>
    </source>
</evidence>
<comment type="caution">
    <text evidence="1">The sequence shown here is derived from an EMBL/GenBank/DDBJ whole genome shotgun (WGS) entry which is preliminary data.</text>
</comment>
<dbReference type="AlphaFoldDB" id="A0A497XE72"/>
<evidence type="ECO:0000313" key="2">
    <source>
        <dbReference type="Proteomes" id="UP000268908"/>
    </source>
</evidence>
<gene>
    <name evidence="1" type="ORF">DFR35_1921</name>
</gene>
<dbReference type="Proteomes" id="UP000268908">
    <property type="component" value="Unassembled WGS sequence"/>
</dbReference>
<organism evidence="1 2">
    <name type="scientific">Sulfurisoma sediminicola</name>
    <dbReference type="NCBI Taxonomy" id="1381557"/>
    <lineage>
        <taxon>Bacteria</taxon>
        <taxon>Pseudomonadati</taxon>
        <taxon>Pseudomonadota</taxon>
        <taxon>Betaproteobacteria</taxon>
        <taxon>Nitrosomonadales</taxon>
        <taxon>Sterolibacteriaceae</taxon>
        <taxon>Sulfurisoma</taxon>
    </lineage>
</organism>
<dbReference type="OrthoDB" id="7057085at2"/>
<sequence>MKTALAILAATTVLVLLLILAAPDRPAPAAADLPWQIEVQPDGTSRVFGLTLGRGTLADARARFGPEPQVAIVTAPGEAGSLEAYFETVSLGFFTGKMVVTLEVAQDAVERMRTRAAKTEHMESITRKATLAAADREFADRAPIRAIAFVPSAHLEEATILERFGQPAERLRDGEHVEHFLYPAKGLDVILDRKGKEVLQYVAPRDFARLREPLTAPRANPDAP</sequence>
<dbReference type="EMBL" id="RCCI01000005">
    <property type="protein sequence ID" value="RLJ65263.1"/>
    <property type="molecule type" value="Genomic_DNA"/>
</dbReference>
<accession>A0A497XE72</accession>
<proteinExistence type="predicted"/>